<organism evidence="5 6">
    <name type="scientific">Roseibium algae</name>
    <dbReference type="NCBI Taxonomy" id="3123038"/>
    <lineage>
        <taxon>Bacteria</taxon>
        <taxon>Pseudomonadati</taxon>
        <taxon>Pseudomonadota</taxon>
        <taxon>Alphaproteobacteria</taxon>
        <taxon>Hyphomicrobiales</taxon>
        <taxon>Stappiaceae</taxon>
        <taxon>Roseibium</taxon>
    </lineage>
</organism>
<dbReference type="EMBL" id="JBAKIA010000009">
    <property type="protein sequence ID" value="MEJ8475056.1"/>
    <property type="molecule type" value="Genomic_DNA"/>
</dbReference>
<dbReference type="GO" id="GO:0016757">
    <property type="term" value="F:glycosyltransferase activity"/>
    <property type="evidence" value="ECO:0007669"/>
    <property type="project" value="UniProtKB-KW"/>
</dbReference>
<dbReference type="SUPFAM" id="SSF53756">
    <property type="entry name" value="UDP-Glycosyltransferase/glycogen phosphorylase"/>
    <property type="match status" value="1"/>
</dbReference>
<dbReference type="Gene3D" id="3.40.50.2000">
    <property type="entry name" value="Glycogen Phosphorylase B"/>
    <property type="match status" value="2"/>
</dbReference>
<evidence type="ECO:0000313" key="6">
    <source>
        <dbReference type="Proteomes" id="UP001385499"/>
    </source>
</evidence>
<dbReference type="InterPro" id="IPR001296">
    <property type="entry name" value="Glyco_trans_1"/>
</dbReference>
<dbReference type="RefSeq" id="WP_340274935.1">
    <property type="nucleotide sequence ID" value="NZ_JBAKIA010000009.1"/>
</dbReference>
<dbReference type="CDD" id="cd03801">
    <property type="entry name" value="GT4_PimA-like"/>
    <property type="match status" value="1"/>
</dbReference>
<protein>
    <submittedName>
        <fullName evidence="5">Glycosyltransferase family 4 protein</fullName>
        <ecNumber evidence="5">2.4.-.-</ecNumber>
    </submittedName>
</protein>
<feature type="domain" description="Glycosyl transferase family 1" evidence="3">
    <location>
        <begin position="171"/>
        <end position="332"/>
    </location>
</feature>
<keyword evidence="1 5" id="KW-0328">Glycosyltransferase</keyword>
<dbReference type="InterPro" id="IPR028098">
    <property type="entry name" value="Glyco_trans_4-like_N"/>
</dbReference>
<gene>
    <name evidence="5" type="ORF">V6575_13235</name>
</gene>
<dbReference type="PANTHER" id="PTHR12526">
    <property type="entry name" value="GLYCOSYLTRANSFERASE"/>
    <property type="match status" value="1"/>
</dbReference>
<evidence type="ECO:0000313" key="5">
    <source>
        <dbReference type="EMBL" id="MEJ8475056.1"/>
    </source>
</evidence>
<keyword evidence="6" id="KW-1185">Reference proteome</keyword>
<evidence type="ECO:0000259" key="4">
    <source>
        <dbReference type="Pfam" id="PF13439"/>
    </source>
</evidence>
<keyword evidence="2 5" id="KW-0808">Transferase</keyword>
<comment type="caution">
    <text evidence="5">The sequence shown here is derived from an EMBL/GenBank/DDBJ whole genome shotgun (WGS) entry which is preliminary data.</text>
</comment>
<feature type="domain" description="Glycosyltransferase subfamily 4-like N-terminal" evidence="4">
    <location>
        <begin position="64"/>
        <end position="164"/>
    </location>
</feature>
<dbReference type="PANTHER" id="PTHR12526:SF510">
    <property type="entry name" value="D-INOSITOL 3-PHOSPHATE GLYCOSYLTRANSFERASE"/>
    <property type="match status" value="1"/>
</dbReference>
<dbReference type="Pfam" id="PF13439">
    <property type="entry name" value="Glyco_transf_4"/>
    <property type="match status" value="1"/>
</dbReference>
<reference evidence="5 6" key="1">
    <citation type="submission" date="2024-02" db="EMBL/GenBank/DDBJ databases">
        <title>Roseibium algae sp. nov., isolated from marine alga (Grateloupia sp.), showing potential in myo-inositol conversion.</title>
        <authorList>
            <person name="Wang Y."/>
        </authorList>
    </citation>
    <scope>NUCLEOTIDE SEQUENCE [LARGE SCALE GENOMIC DNA]</scope>
    <source>
        <strain evidence="5 6">H3510</strain>
    </source>
</reference>
<dbReference type="Proteomes" id="UP001385499">
    <property type="component" value="Unassembled WGS sequence"/>
</dbReference>
<accession>A0ABU8TLM2</accession>
<dbReference type="Pfam" id="PF00534">
    <property type="entry name" value="Glycos_transf_1"/>
    <property type="match status" value="1"/>
</dbReference>
<evidence type="ECO:0000256" key="2">
    <source>
        <dbReference type="ARBA" id="ARBA00022679"/>
    </source>
</evidence>
<dbReference type="EC" id="2.4.-.-" evidence="5"/>
<evidence type="ECO:0000256" key="1">
    <source>
        <dbReference type="ARBA" id="ARBA00022676"/>
    </source>
</evidence>
<name>A0ABU8TLM2_9HYPH</name>
<proteinExistence type="predicted"/>
<sequence length="357" mass="39221">MKIAVVLPRGMQFSRQGATSIDIVARDLVLKSRFRPNTYVVGAAIPDPFSDVDFRPVEATSQKRMMRGIVRKLKADLPDIVVVHQHPETAAFVAKTLRDIPVVLHRHGLLKESRGFFSRFLKARLFSKLAGVVFVSDFIQQRFLEQFPAVQPRAQVVYNGVDTTFWCPAAQKKHDIIYLGRAREDKGILPLIKAFKALSPEGWTLKLVLGVQTEAELTFADVVDKLCAGHESISITRNEQSAAVQGHLSEASIAALPSIVREGFPRAVVEAMACGCAVLATRQGGTVEAAGEAALLLEDPQSDTFEERLKTGLASLIEGQDLRQHFAAAGRSRVVNVLGLTAVAKRYDDLLERLSKN</sequence>
<evidence type="ECO:0000259" key="3">
    <source>
        <dbReference type="Pfam" id="PF00534"/>
    </source>
</evidence>